<dbReference type="EMBL" id="MHCD01000049">
    <property type="protein sequence ID" value="OGY12677.1"/>
    <property type="molecule type" value="Genomic_DNA"/>
</dbReference>
<evidence type="ECO:0000313" key="3">
    <source>
        <dbReference type="Proteomes" id="UP000177685"/>
    </source>
</evidence>
<dbReference type="Proteomes" id="UP000177685">
    <property type="component" value="Unassembled WGS sequence"/>
</dbReference>
<evidence type="ECO:0000256" key="1">
    <source>
        <dbReference type="SAM" id="Phobius"/>
    </source>
</evidence>
<dbReference type="AlphaFoldDB" id="A0A1G1VBN7"/>
<feature type="transmembrane region" description="Helical" evidence="1">
    <location>
        <begin position="76"/>
        <end position="96"/>
    </location>
</feature>
<keyword evidence="1" id="KW-0472">Membrane</keyword>
<sequence length="120" mass="14007">MEIKKLKLLDVEKVEKYLARWIYTKRYRLITFSFIILLLLTSFFVPYLNLIVTSYFLIFIAFVLAPFVLDIDAKIFFVTGIILFFLTFIVWSLGQTEEAESIANYVYIILLSGSLKALLS</sequence>
<gene>
    <name evidence="2" type="ORF">A3A58_00240</name>
</gene>
<feature type="transmembrane region" description="Helical" evidence="1">
    <location>
        <begin position="51"/>
        <end position="69"/>
    </location>
</feature>
<organism evidence="2 3">
    <name type="scientific">Candidatus Blackburnbacteria bacterium RIFCSPLOWO2_01_FULL_41_27</name>
    <dbReference type="NCBI Taxonomy" id="1797520"/>
    <lineage>
        <taxon>Bacteria</taxon>
        <taxon>Candidatus Blackburniibacteriota</taxon>
    </lineage>
</organism>
<reference evidence="2 3" key="1">
    <citation type="journal article" date="2016" name="Nat. Commun.">
        <title>Thousands of microbial genomes shed light on interconnected biogeochemical processes in an aquifer system.</title>
        <authorList>
            <person name="Anantharaman K."/>
            <person name="Brown C.T."/>
            <person name="Hug L.A."/>
            <person name="Sharon I."/>
            <person name="Castelle C.J."/>
            <person name="Probst A.J."/>
            <person name="Thomas B.C."/>
            <person name="Singh A."/>
            <person name="Wilkins M.J."/>
            <person name="Karaoz U."/>
            <person name="Brodie E.L."/>
            <person name="Williams K.H."/>
            <person name="Hubbard S.S."/>
            <person name="Banfield J.F."/>
        </authorList>
    </citation>
    <scope>NUCLEOTIDE SEQUENCE [LARGE SCALE GENOMIC DNA]</scope>
</reference>
<comment type="caution">
    <text evidence="2">The sequence shown here is derived from an EMBL/GenBank/DDBJ whole genome shotgun (WGS) entry which is preliminary data.</text>
</comment>
<feature type="transmembrane region" description="Helical" evidence="1">
    <location>
        <begin position="27"/>
        <end position="45"/>
    </location>
</feature>
<evidence type="ECO:0000313" key="2">
    <source>
        <dbReference type="EMBL" id="OGY12677.1"/>
    </source>
</evidence>
<accession>A0A1G1VBN7</accession>
<proteinExistence type="predicted"/>
<keyword evidence="1" id="KW-1133">Transmembrane helix</keyword>
<keyword evidence="1" id="KW-0812">Transmembrane</keyword>
<name>A0A1G1VBN7_9BACT</name>
<protein>
    <submittedName>
        <fullName evidence="2">Uncharacterized protein</fullName>
    </submittedName>
</protein>